<reference evidence="6 7" key="1">
    <citation type="submission" date="2019-12" db="EMBL/GenBank/DDBJ databases">
        <authorList>
            <person name="Zhang Y.-J."/>
        </authorList>
    </citation>
    <scope>NUCLEOTIDE SEQUENCE [LARGE SCALE GENOMIC DNA]</scope>
    <source>
        <strain evidence="6 7">CY05</strain>
    </source>
</reference>
<keyword evidence="2 4" id="KW-0472">Membrane</keyword>
<dbReference type="Gene3D" id="3.30.1330.60">
    <property type="entry name" value="OmpA-like domain"/>
    <property type="match status" value="1"/>
</dbReference>
<comment type="subcellular location">
    <subcellularLocation>
        <location evidence="1">Cell outer membrane</location>
    </subcellularLocation>
</comment>
<evidence type="ECO:0000313" key="6">
    <source>
        <dbReference type="EMBL" id="MVO18447.1"/>
    </source>
</evidence>
<feature type="domain" description="OmpA-like" evidence="5">
    <location>
        <begin position="137"/>
        <end position="254"/>
    </location>
</feature>
<dbReference type="InterPro" id="IPR036737">
    <property type="entry name" value="OmpA-like_sf"/>
</dbReference>
<dbReference type="CDD" id="cd07185">
    <property type="entry name" value="OmpA_C-like"/>
    <property type="match status" value="1"/>
</dbReference>
<keyword evidence="7" id="KW-1185">Reference proteome</keyword>
<dbReference type="Pfam" id="PF00691">
    <property type="entry name" value="OmpA"/>
    <property type="match status" value="1"/>
</dbReference>
<dbReference type="InterPro" id="IPR050330">
    <property type="entry name" value="Bact_OuterMem_StrucFunc"/>
</dbReference>
<evidence type="ECO:0000256" key="3">
    <source>
        <dbReference type="ARBA" id="ARBA00023237"/>
    </source>
</evidence>
<proteinExistence type="predicted"/>
<dbReference type="SUPFAM" id="SSF103088">
    <property type="entry name" value="OmpA-like"/>
    <property type="match status" value="1"/>
</dbReference>
<evidence type="ECO:0000259" key="5">
    <source>
        <dbReference type="PROSITE" id="PS51123"/>
    </source>
</evidence>
<dbReference type="PROSITE" id="PS51123">
    <property type="entry name" value="OMPA_2"/>
    <property type="match status" value="1"/>
</dbReference>
<dbReference type="InterPro" id="IPR006665">
    <property type="entry name" value="OmpA-like"/>
</dbReference>
<protein>
    <submittedName>
        <fullName evidence="6">OmpA family protein</fullName>
    </submittedName>
</protein>
<dbReference type="Proteomes" id="UP000478892">
    <property type="component" value="Unassembled WGS sequence"/>
</dbReference>
<evidence type="ECO:0000256" key="4">
    <source>
        <dbReference type="PROSITE-ProRule" id="PRU00473"/>
    </source>
</evidence>
<accession>A0A6L6WR89</accession>
<comment type="caution">
    <text evidence="6">The sequence shown here is derived from an EMBL/GenBank/DDBJ whole genome shotgun (WGS) entry which is preliminary data.</text>
</comment>
<evidence type="ECO:0000256" key="2">
    <source>
        <dbReference type="ARBA" id="ARBA00023136"/>
    </source>
</evidence>
<dbReference type="InterPro" id="IPR006664">
    <property type="entry name" value="OMP_bac"/>
</dbReference>
<name>A0A6L6WR89_9RHOB</name>
<dbReference type="EMBL" id="WQLV01000021">
    <property type="protein sequence ID" value="MVO18447.1"/>
    <property type="molecule type" value="Genomic_DNA"/>
</dbReference>
<sequence length="254" mass="27663">MKQSQSCGYKLCCYFDLSQSKLTQLRSSHVIIAMKTNLLSIVISLFASQAFAQSTITLESFSLEPQTPATEAQPVANVGAVASELETCLTDPTNCSSADYQSGSTFSLEDVVNLAIVDHEEVAQQVSSAGARAGISTTEPLPSVDMEILFDYNSDRVRDDQLPQLVDLAKLLQSERFNDYRFLFLGHTDAKGSASYNENLSARRAESVASLVRNMGGLPVDRTLASGMGFTRLKTPSDPLNGQNRRVQLVLVPR</sequence>
<dbReference type="GO" id="GO:0009279">
    <property type="term" value="C:cell outer membrane"/>
    <property type="evidence" value="ECO:0007669"/>
    <property type="project" value="UniProtKB-SubCell"/>
</dbReference>
<keyword evidence="3" id="KW-0998">Cell outer membrane</keyword>
<evidence type="ECO:0000313" key="7">
    <source>
        <dbReference type="Proteomes" id="UP000478892"/>
    </source>
</evidence>
<dbReference type="PRINTS" id="PR01021">
    <property type="entry name" value="OMPADOMAIN"/>
</dbReference>
<dbReference type="PANTHER" id="PTHR30329">
    <property type="entry name" value="STATOR ELEMENT OF FLAGELLAR MOTOR COMPLEX"/>
    <property type="match status" value="1"/>
</dbReference>
<organism evidence="6 7">
    <name type="scientific">Parasedimentitalea huanghaiensis</name>
    <dbReference type="NCBI Taxonomy" id="2682100"/>
    <lineage>
        <taxon>Bacteria</taxon>
        <taxon>Pseudomonadati</taxon>
        <taxon>Pseudomonadota</taxon>
        <taxon>Alphaproteobacteria</taxon>
        <taxon>Rhodobacterales</taxon>
        <taxon>Paracoccaceae</taxon>
        <taxon>Parasedimentitalea</taxon>
    </lineage>
</organism>
<gene>
    <name evidence="6" type="ORF">GO984_21735</name>
</gene>
<dbReference type="PANTHER" id="PTHR30329:SF21">
    <property type="entry name" value="LIPOPROTEIN YIAD-RELATED"/>
    <property type="match status" value="1"/>
</dbReference>
<evidence type="ECO:0000256" key="1">
    <source>
        <dbReference type="ARBA" id="ARBA00004442"/>
    </source>
</evidence>
<dbReference type="AlphaFoldDB" id="A0A6L6WR89"/>